<proteinExistence type="predicted"/>
<reference evidence="1 2" key="1">
    <citation type="submission" date="2014-11" db="EMBL/GenBank/DDBJ databases">
        <title>Draft Genome Sequences of Paenibacillus polymyxa NRRL B-30509 and Paenibacillus terrae NRRL B-30644, Strains from a Poultry Environment that Produce Tridecaptin A and Paenicidins.</title>
        <authorList>
            <person name="van Belkum M.J."/>
            <person name="Lohans C.T."/>
            <person name="Vederas J.C."/>
        </authorList>
    </citation>
    <scope>NUCLEOTIDE SEQUENCE [LARGE SCALE GENOMIC DNA]</scope>
    <source>
        <strain evidence="1 2">NRRL B-30644</strain>
    </source>
</reference>
<gene>
    <name evidence="1" type="ORF">QD47_27125</name>
</gene>
<evidence type="ECO:0000313" key="2">
    <source>
        <dbReference type="Proteomes" id="UP000032534"/>
    </source>
</evidence>
<dbReference type="OrthoDB" id="2003870at2"/>
<comment type="caution">
    <text evidence="1">The sequence shown here is derived from an EMBL/GenBank/DDBJ whole genome shotgun (WGS) entry which is preliminary data.</text>
</comment>
<dbReference type="Proteomes" id="UP000032534">
    <property type="component" value="Unassembled WGS sequence"/>
</dbReference>
<dbReference type="RefSeq" id="WP_044649046.1">
    <property type="nucleotide sequence ID" value="NZ_JTHP01000102.1"/>
</dbReference>
<accession>A0A0D7WY06</accession>
<dbReference type="AlphaFoldDB" id="A0A0D7WY06"/>
<name>A0A0D7WY06_9BACL</name>
<keyword evidence="2" id="KW-1185">Reference proteome</keyword>
<organism evidence="1 2">
    <name type="scientific">Paenibacillus terrae</name>
    <dbReference type="NCBI Taxonomy" id="159743"/>
    <lineage>
        <taxon>Bacteria</taxon>
        <taxon>Bacillati</taxon>
        <taxon>Bacillota</taxon>
        <taxon>Bacilli</taxon>
        <taxon>Bacillales</taxon>
        <taxon>Paenibacillaceae</taxon>
        <taxon>Paenibacillus</taxon>
    </lineage>
</organism>
<sequence>MDEWVGKGIWSGWRITTNHSITSVQGQPVLISPAGQNFRPEDIGRRYFQADLARALNRTPGAITGRLKRKTLPPFDGKDEKGRGYWNFETILPVMIRG</sequence>
<protein>
    <submittedName>
        <fullName evidence="1">Uncharacterized protein</fullName>
    </submittedName>
</protein>
<evidence type="ECO:0000313" key="1">
    <source>
        <dbReference type="EMBL" id="KJD42627.1"/>
    </source>
</evidence>
<dbReference type="EMBL" id="JTHP01000102">
    <property type="protein sequence ID" value="KJD42627.1"/>
    <property type="molecule type" value="Genomic_DNA"/>
</dbReference>
<dbReference type="PATRIC" id="fig|159743.3.peg.6039"/>